<protein>
    <submittedName>
        <fullName evidence="3">Uncharacterized protein</fullName>
    </submittedName>
</protein>
<dbReference type="HOGENOM" id="CLU_3077922_0_0_7"/>
<dbReference type="Proteomes" id="UP000019141">
    <property type="component" value="Unassembled WGS sequence"/>
</dbReference>
<organism evidence="3 4">
    <name type="scientific">Entotheonella factor</name>
    <dbReference type="NCBI Taxonomy" id="1429438"/>
    <lineage>
        <taxon>Bacteria</taxon>
        <taxon>Pseudomonadati</taxon>
        <taxon>Nitrospinota/Tectimicrobiota group</taxon>
        <taxon>Candidatus Tectimicrobiota</taxon>
        <taxon>Candidatus Entotheonellia</taxon>
        <taxon>Candidatus Entotheonellales</taxon>
        <taxon>Candidatus Entotheonellaceae</taxon>
        <taxon>Candidatus Entotheonella</taxon>
    </lineage>
</organism>
<comment type="caution">
    <text evidence="3">The sequence shown here is derived from an EMBL/GenBank/DDBJ whole genome shotgun (WGS) entry which is preliminary data.</text>
</comment>
<keyword evidence="2" id="KW-0472">Membrane</keyword>
<keyword evidence="2" id="KW-1133">Transmembrane helix</keyword>
<proteinExistence type="predicted"/>
<dbReference type="AlphaFoldDB" id="W4L5F6"/>
<reference evidence="3 4" key="1">
    <citation type="journal article" date="2014" name="Nature">
        <title>An environmental bacterial taxon with a large and distinct metabolic repertoire.</title>
        <authorList>
            <person name="Wilson M.C."/>
            <person name="Mori T."/>
            <person name="Ruckert C."/>
            <person name="Uria A.R."/>
            <person name="Helf M.J."/>
            <person name="Takada K."/>
            <person name="Gernert C."/>
            <person name="Steffens U.A."/>
            <person name="Heycke N."/>
            <person name="Schmitt S."/>
            <person name="Rinke C."/>
            <person name="Helfrich E.J."/>
            <person name="Brachmann A.O."/>
            <person name="Gurgui C."/>
            <person name="Wakimoto T."/>
            <person name="Kracht M."/>
            <person name="Crusemann M."/>
            <person name="Hentschel U."/>
            <person name="Abe I."/>
            <person name="Matsunaga S."/>
            <person name="Kalinowski J."/>
            <person name="Takeyama H."/>
            <person name="Piel J."/>
        </authorList>
    </citation>
    <scope>NUCLEOTIDE SEQUENCE [LARGE SCALE GENOMIC DNA]</scope>
    <source>
        <strain evidence="4">TSY1</strain>
    </source>
</reference>
<evidence type="ECO:0000256" key="1">
    <source>
        <dbReference type="SAM" id="MobiDB-lite"/>
    </source>
</evidence>
<evidence type="ECO:0000313" key="4">
    <source>
        <dbReference type="Proteomes" id="UP000019141"/>
    </source>
</evidence>
<sequence length="52" mass="5666">MGYQSQAILHHPHKGARHGKSAPLRQITLRLVAFVLLLPILSALGLTKGELL</sequence>
<name>W4L5F6_ENTF1</name>
<evidence type="ECO:0000256" key="2">
    <source>
        <dbReference type="SAM" id="Phobius"/>
    </source>
</evidence>
<evidence type="ECO:0000313" key="3">
    <source>
        <dbReference type="EMBL" id="ETW92915.1"/>
    </source>
</evidence>
<accession>W4L5F6</accession>
<keyword evidence="4" id="KW-1185">Reference proteome</keyword>
<feature type="region of interest" description="Disordered" evidence="1">
    <location>
        <begin position="1"/>
        <end position="20"/>
    </location>
</feature>
<keyword evidence="2" id="KW-0812">Transmembrane</keyword>
<feature type="transmembrane region" description="Helical" evidence="2">
    <location>
        <begin position="27"/>
        <end position="46"/>
    </location>
</feature>
<feature type="compositionally biased region" description="Basic residues" evidence="1">
    <location>
        <begin position="10"/>
        <end position="20"/>
    </location>
</feature>
<dbReference type="EMBL" id="AZHW01001345">
    <property type="protein sequence ID" value="ETW92915.1"/>
    <property type="molecule type" value="Genomic_DNA"/>
</dbReference>
<gene>
    <name evidence="3" type="ORF">ETSY1_41545</name>
</gene>